<dbReference type="InterPro" id="IPR016193">
    <property type="entry name" value="Cytidine_deaminase-like"/>
</dbReference>
<comment type="similarity">
    <text evidence="1">Belongs to the AHA1 family.</text>
</comment>
<dbReference type="Pfam" id="PF00383">
    <property type="entry name" value="dCMP_cyt_deam_1"/>
    <property type="match status" value="1"/>
</dbReference>
<keyword evidence="4" id="KW-1185">Reference proteome</keyword>
<dbReference type="Gene3D" id="3.40.140.10">
    <property type="entry name" value="Cytidine Deaminase, domain 2"/>
    <property type="match status" value="1"/>
</dbReference>
<dbReference type="InterPro" id="IPR023393">
    <property type="entry name" value="START-like_dom_sf"/>
</dbReference>
<dbReference type="InterPro" id="IPR013538">
    <property type="entry name" value="ASHA1/2-like_C"/>
</dbReference>
<dbReference type="PROSITE" id="PS51747">
    <property type="entry name" value="CYT_DCMP_DEAMINASES_2"/>
    <property type="match status" value="1"/>
</dbReference>
<dbReference type="Proteomes" id="UP000662111">
    <property type="component" value="Unassembled WGS sequence"/>
</dbReference>
<dbReference type="PANTHER" id="PTHR11079:SF179">
    <property type="entry name" value="TRNA(ADENINE(34)) DEAMINASE, CHLOROPLASTIC"/>
    <property type="match status" value="1"/>
</dbReference>
<dbReference type="SUPFAM" id="SSF53927">
    <property type="entry name" value="Cytidine deaminase-like"/>
    <property type="match status" value="1"/>
</dbReference>
<dbReference type="InterPro" id="IPR002125">
    <property type="entry name" value="CMP_dCMP_dom"/>
</dbReference>
<sequence>MNDPLVVSVQVPAPPERVWRAWTSAGAWSRWWWPHCLDTGYVVDARPGGFYRAWSAGPGVGVHGTFTEVEEPRRLGMTWFWEGEVVDPPREHVVVELAPEGASTLVTVTHEVATQEAADDYREGWTFVLGNLAAYLGGDGGGGEVTEEDLVHLRRCVALAAQAVEAGDEPFGSVLVGGGGEVLHEDHNHVAGGDRTQHPELAIARWAAEHLSPDERAAATVYTSGEHCPMCAAAHGWVGLGRIVYATSSAQLGDWLRELGAPAGPVAPLPITAVVPGVVADGPVPELADEVRALHARLHRKG</sequence>
<comment type="caution">
    <text evidence="3">The sequence shown here is derived from an EMBL/GenBank/DDBJ whole genome shotgun (WGS) entry which is preliminary data.</text>
</comment>
<dbReference type="PANTHER" id="PTHR11079">
    <property type="entry name" value="CYTOSINE DEAMINASE FAMILY MEMBER"/>
    <property type="match status" value="1"/>
</dbReference>
<name>A0ABQ2FBF1_9MICO</name>
<dbReference type="CDD" id="cd01285">
    <property type="entry name" value="nucleoside_deaminase"/>
    <property type="match status" value="1"/>
</dbReference>
<dbReference type="CDD" id="cd07814">
    <property type="entry name" value="SRPBCC_CalC_Aha1-like"/>
    <property type="match status" value="1"/>
</dbReference>
<evidence type="ECO:0000313" key="3">
    <source>
        <dbReference type="EMBL" id="GGK77243.1"/>
    </source>
</evidence>
<feature type="domain" description="CMP/dCMP-type deaminase" evidence="2">
    <location>
        <begin position="148"/>
        <end position="263"/>
    </location>
</feature>
<accession>A0ABQ2FBF1</accession>
<evidence type="ECO:0000313" key="4">
    <source>
        <dbReference type="Proteomes" id="UP000662111"/>
    </source>
</evidence>
<evidence type="ECO:0000259" key="2">
    <source>
        <dbReference type="PROSITE" id="PS51747"/>
    </source>
</evidence>
<gene>
    <name evidence="3" type="ORF">GCM10011509_27310</name>
</gene>
<organism evidence="3 4">
    <name type="scientific">Ornithinimicrobium pekingense</name>
    <dbReference type="NCBI Taxonomy" id="384677"/>
    <lineage>
        <taxon>Bacteria</taxon>
        <taxon>Bacillati</taxon>
        <taxon>Actinomycetota</taxon>
        <taxon>Actinomycetes</taxon>
        <taxon>Micrococcales</taxon>
        <taxon>Ornithinimicrobiaceae</taxon>
        <taxon>Ornithinimicrobium</taxon>
    </lineage>
</organism>
<reference evidence="4" key="1">
    <citation type="journal article" date="2019" name="Int. J. Syst. Evol. Microbiol.">
        <title>The Global Catalogue of Microorganisms (GCM) 10K type strain sequencing project: providing services to taxonomists for standard genome sequencing and annotation.</title>
        <authorList>
            <consortium name="The Broad Institute Genomics Platform"/>
            <consortium name="The Broad Institute Genome Sequencing Center for Infectious Disease"/>
            <person name="Wu L."/>
            <person name="Ma J."/>
        </authorList>
    </citation>
    <scope>NUCLEOTIDE SEQUENCE [LARGE SCALE GENOMIC DNA]</scope>
    <source>
        <strain evidence="4">CGMCC 1.5362</strain>
    </source>
</reference>
<evidence type="ECO:0000256" key="1">
    <source>
        <dbReference type="ARBA" id="ARBA00006817"/>
    </source>
</evidence>
<dbReference type="SUPFAM" id="SSF55961">
    <property type="entry name" value="Bet v1-like"/>
    <property type="match status" value="1"/>
</dbReference>
<proteinExistence type="inferred from homology"/>
<dbReference type="Pfam" id="PF08327">
    <property type="entry name" value="AHSA1"/>
    <property type="match status" value="1"/>
</dbReference>
<dbReference type="Gene3D" id="3.30.530.20">
    <property type="match status" value="1"/>
</dbReference>
<dbReference type="EMBL" id="BMLB01000006">
    <property type="protein sequence ID" value="GGK77243.1"/>
    <property type="molecule type" value="Genomic_DNA"/>
</dbReference>
<protein>
    <recommendedName>
        <fullName evidence="2">CMP/dCMP-type deaminase domain-containing protein</fullName>
    </recommendedName>
</protein>